<keyword evidence="2" id="KW-0805">Transcription regulation</keyword>
<dbReference type="FunFam" id="1.10.10.10:FF:000001">
    <property type="entry name" value="LysR family transcriptional regulator"/>
    <property type="match status" value="1"/>
</dbReference>
<dbReference type="AlphaFoldDB" id="A0A7W7KGX9"/>
<dbReference type="SUPFAM" id="SSF46785">
    <property type="entry name" value="Winged helix' DNA-binding domain"/>
    <property type="match status" value="1"/>
</dbReference>
<evidence type="ECO:0000256" key="1">
    <source>
        <dbReference type="ARBA" id="ARBA00009437"/>
    </source>
</evidence>
<comment type="similarity">
    <text evidence="1">Belongs to the LysR transcriptional regulatory family.</text>
</comment>
<dbReference type="Gene3D" id="1.10.10.10">
    <property type="entry name" value="Winged helix-like DNA-binding domain superfamily/Winged helix DNA-binding domain"/>
    <property type="match status" value="1"/>
</dbReference>
<dbReference type="InterPro" id="IPR005119">
    <property type="entry name" value="LysR_subst-bd"/>
</dbReference>
<evidence type="ECO:0000313" key="7">
    <source>
        <dbReference type="Proteomes" id="UP000566995"/>
    </source>
</evidence>
<dbReference type="Proteomes" id="UP000566995">
    <property type="component" value="Unassembled WGS sequence"/>
</dbReference>
<feature type="domain" description="HTH lysR-type" evidence="5">
    <location>
        <begin position="2"/>
        <end position="59"/>
    </location>
</feature>
<dbReference type="Pfam" id="PF03466">
    <property type="entry name" value="LysR_substrate"/>
    <property type="match status" value="1"/>
</dbReference>
<dbReference type="CDD" id="cd08414">
    <property type="entry name" value="PBP2_LTTR_aromatics_like"/>
    <property type="match status" value="1"/>
</dbReference>
<evidence type="ECO:0000256" key="2">
    <source>
        <dbReference type="ARBA" id="ARBA00023015"/>
    </source>
</evidence>
<dbReference type="PANTHER" id="PTHR30346:SF30">
    <property type="entry name" value="SMALL NEUTRAL PROTEASE REGULATORY PROTEIN"/>
    <property type="match status" value="1"/>
</dbReference>
<reference evidence="6 7" key="1">
    <citation type="submission" date="2020-08" db="EMBL/GenBank/DDBJ databases">
        <title>Functional genomics of gut bacteria from endangered species of beetles.</title>
        <authorList>
            <person name="Carlos-Shanley C."/>
        </authorList>
    </citation>
    <scope>NUCLEOTIDE SEQUENCE [LARGE SCALE GENOMIC DNA]</scope>
    <source>
        <strain evidence="6 7">S00179</strain>
    </source>
</reference>
<dbReference type="RefSeq" id="WP_184586245.1">
    <property type="nucleotide sequence ID" value="NZ_JACHLI010000002.1"/>
</dbReference>
<dbReference type="GO" id="GO:0003677">
    <property type="term" value="F:DNA binding"/>
    <property type="evidence" value="ECO:0007669"/>
    <property type="project" value="UniProtKB-KW"/>
</dbReference>
<dbReference type="InterPro" id="IPR000847">
    <property type="entry name" value="LysR_HTH_N"/>
</dbReference>
<dbReference type="GO" id="GO:0032993">
    <property type="term" value="C:protein-DNA complex"/>
    <property type="evidence" value="ECO:0007669"/>
    <property type="project" value="TreeGrafter"/>
</dbReference>
<name>A0A7W7KGX9_PSENT</name>
<dbReference type="PROSITE" id="PS50931">
    <property type="entry name" value="HTH_LYSR"/>
    <property type="match status" value="1"/>
</dbReference>
<evidence type="ECO:0000259" key="5">
    <source>
        <dbReference type="PROSITE" id="PS50931"/>
    </source>
</evidence>
<sequence>MIDFRQLRYFLALAEHLHFGRAAEALHITQPPLSRQIAALEDELGTPLFARHSRSVELTAAGRDFQQQARALVAGLELAVRSARATARGERGELRIGFTMLAAWTLLPRLLKTFADGHPQVKLVLNEMLPRDLGPALDSGEVDVALTFPEREPGQRLYRTLQREPLCAVLPAEHGLALDAELDVAKLAGEPFITFPPATAPALHESVMECCRSHGFAPAVRMETHLQQTIVNLVAEGLGVSLVPDSMRRMQLPGVAFRAIGQSPQVEYGAAWSPHNDNPCLAAFLRSVGAVET</sequence>
<keyword evidence="4" id="KW-0804">Transcription</keyword>
<dbReference type="EMBL" id="JACHLI010000002">
    <property type="protein sequence ID" value="MBB4862018.1"/>
    <property type="molecule type" value="Genomic_DNA"/>
</dbReference>
<dbReference type="InterPro" id="IPR036390">
    <property type="entry name" value="WH_DNA-bd_sf"/>
</dbReference>
<comment type="caution">
    <text evidence="6">The sequence shown here is derived from an EMBL/GenBank/DDBJ whole genome shotgun (WGS) entry which is preliminary data.</text>
</comment>
<accession>A0A7W7KGX9</accession>
<dbReference type="Gene3D" id="3.40.190.10">
    <property type="entry name" value="Periplasmic binding protein-like II"/>
    <property type="match status" value="2"/>
</dbReference>
<keyword evidence="3 6" id="KW-0238">DNA-binding</keyword>
<dbReference type="PRINTS" id="PR00039">
    <property type="entry name" value="HTHLYSR"/>
</dbReference>
<dbReference type="Pfam" id="PF00126">
    <property type="entry name" value="HTH_1"/>
    <property type="match status" value="1"/>
</dbReference>
<organism evidence="6 7">
    <name type="scientific">Pseudomonas nitroreducens</name>
    <dbReference type="NCBI Taxonomy" id="46680"/>
    <lineage>
        <taxon>Bacteria</taxon>
        <taxon>Pseudomonadati</taxon>
        <taxon>Pseudomonadota</taxon>
        <taxon>Gammaproteobacteria</taxon>
        <taxon>Pseudomonadales</taxon>
        <taxon>Pseudomonadaceae</taxon>
        <taxon>Pseudomonas</taxon>
    </lineage>
</organism>
<protein>
    <submittedName>
        <fullName evidence="6">DNA-binding transcriptional LysR family regulator</fullName>
    </submittedName>
</protein>
<evidence type="ECO:0000313" key="6">
    <source>
        <dbReference type="EMBL" id="MBB4862018.1"/>
    </source>
</evidence>
<dbReference type="PANTHER" id="PTHR30346">
    <property type="entry name" value="TRANSCRIPTIONAL DUAL REGULATOR HCAR-RELATED"/>
    <property type="match status" value="1"/>
</dbReference>
<evidence type="ECO:0000256" key="4">
    <source>
        <dbReference type="ARBA" id="ARBA00023163"/>
    </source>
</evidence>
<evidence type="ECO:0000256" key="3">
    <source>
        <dbReference type="ARBA" id="ARBA00023125"/>
    </source>
</evidence>
<dbReference type="InterPro" id="IPR036388">
    <property type="entry name" value="WH-like_DNA-bd_sf"/>
</dbReference>
<dbReference type="GO" id="GO:0003700">
    <property type="term" value="F:DNA-binding transcription factor activity"/>
    <property type="evidence" value="ECO:0007669"/>
    <property type="project" value="InterPro"/>
</dbReference>
<gene>
    <name evidence="6" type="ORF">HNP46_000855</name>
</gene>
<proteinExistence type="inferred from homology"/>
<dbReference type="SUPFAM" id="SSF53850">
    <property type="entry name" value="Periplasmic binding protein-like II"/>
    <property type="match status" value="1"/>
</dbReference>